<name>A0A8G1RI40_9EURO</name>
<evidence type="ECO:0000313" key="2">
    <source>
        <dbReference type="EMBL" id="RAK73760.1"/>
    </source>
</evidence>
<keyword evidence="3" id="KW-1185">Reference proteome</keyword>
<proteinExistence type="predicted"/>
<dbReference type="RefSeq" id="XP_040797770.1">
    <property type="nucleotide sequence ID" value="XM_040939790.1"/>
</dbReference>
<evidence type="ECO:0000256" key="1">
    <source>
        <dbReference type="SAM" id="MobiDB-lite"/>
    </source>
</evidence>
<dbReference type="EMBL" id="KZ824675">
    <property type="protein sequence ID" value="RAK73760.1"/>
    <property type="molecule type" value="Genomic_DNA"/>
</dbReference>
<dbReference type="Proteomes" id="UP000249789">
    <property type="component" value="Unassembled WGS sequence"/>
</dbReference>
<evidence type="ECO:0000313" key="3">
    <source>
        <dbReference type="Proteomes" id="UP000249789"/>
    </source>
</evidence>
<feature type="region of interest" description="Disordered" evidence="1">
    <location>
        <begin position="101"/>
        <end position="123"/>
    </location>
</feature>
<dbReference type="VEuPathDB" id="FungiDB:BO72DRAFT_223794"/>
<gene>
    <name evidence="2" type="ORF">BO72DRAFT_223794</name>
</gene>
<protein>
    <submittedName>
        <fullName evidence="2">Uncharacterized protein</fullName>
    </submittedName>
</protein>
<accession>A0A8G1RI40</accession>
<dbReference type="AlphaFoldDB" id="A0A8G1RI40"/>
<reference evidence="2 3" key="1">
    <citation type="submission" date="2018-02" db="EMBL/GenBank/DDBJ databases">
        <title>The genomes of Aspergillus section Nigri reveals drivers in fungal speciation.</title>
        <authorList>
            <consortium name="DOE Joint Genome Institute"/>
            <person name="Vesth T.C."/>
            <person name="Nybo J."/>
            <person name="Theobald S."/>
            <person name="Brandl J."/>
            <person name="Frisvad J.C."/>
            <person name="Nielsen K.F."/>
            <person name="Lyhne E.K."/>
            <person name="Kogle M.E."/>
            <person name="Kuo A."/>
            <person name="Riley R."/>
            <person name="Clum A."/>
            <person name="Nolan M."/>
            <person name="Lipzen A."/>
            <person name="Salamov A."/>
            <person name="Henrissat B."/>
            <person name="Wiebenga A."/>
            <person name="De vries R.P."/>
            <person name="Grigoriev I.V."/>
            <person name="Mortensen U.H."/>
            <person name="Andersen M.R."/>
            <person name="Baker S.E."/>
        </authorList>
    </citation>
    <scope>NUCLEOTIDE SEQUENCE [LARGE SCALE GENOMIC DNA]</scope>
    <source>
        <strain evidence="2 3">CBS 313.89</strain>
    </source>
</reference>
<dbReference type="GeneID" id="63857123"/>
<organism evidence="2 3">
    <name type="scientific">Aspergillus fijiensis CBS 313.89</name>
    <dbReference type="NCBI Taxonomy" id="1448319"/>
    <lineage>
        <taxon>Eukaryota</taxon>
        <taxon>Fungi</taxon>
        <taxon>Dikarya</taxon>
        <taxon>Ascomycota</taxon>
        <taxon>Pezizomycotina</taxon>
        <taxon>Eurotiomycetes</taxon>
        <taxon>Eurotiomycetidae</taxon>
        <taxon>Eurotiales</taxon>
        <taxon>Aspergillaceae</taxon>
        <taxon>Aspergillus</taxon>
    </lineage>
</organism>
<feature type="compositionally biased region" description="Polar residues" evidence="1">
    <location>
        <begin position="101"/>
        <end position="113"/>
    </location>
</feature>
<sequence length="235" mass="26404">MKIAIGEVPASLRPTMSEEKLLAAGYTLLPYTLGKASVKGLQSTFTHGIQRYFSDCRIKASVLGAEYVRLPHNIMHVAYQGLEGRTAEWNQVMESAHRQITSSASMDARYSSNPKDRQRSGLQTAYRYPRCRPDVNGLLFRPREANHKMRARRGGCRLLSRSLQGVCYTSFVKPTPASVVLESLPWHRGGNRMFRNGTSLVLSWGNPPVSWSSFIRHSVTIPTREAEYGACREVE</sequence>